<dbReference type="GeneID" id="25325312"/>
<protein>
    <submittedName>
        <fullName evidence="1">Uncharacterized protein</fullName>
    </submittedName>
</protein>
<gene>
    <name evidence="1" type="ORF">PV05_03404</name>
</gene>
<dbReference type="EMBL" id="KN847318">
    <property type="protein sequence ID" value="KIW58911.1"/>
    <property type="molecule type" value="Genomic_DNA"/>
</dbReference>
<accession>A0A0D2C283</accession>
<evidence type="ECO:0000313" key="1">
    <source>
        <dbReference type="EMBL" id="KIW58911.1"/>
    </source>
</evidence>
<evidence type="ECO:0000313" key="2">
    <source>
        <dbReference type="Proteomes" id="UP000054342"/>
    </source>
</evidence>
<name>A0A0D2C283_9EURO</name>
<sequence length="303" mass="34251">MHPEYCPELWEFKFLPGLSSYQWGCAGGRVLTIDGNVSPAVQTVRLIETGLNGGKSMAVSDLSQPPELKTLEEWVWDHVNESNIRFDTKTPCQHVEAIFAEAEKLIQSGHVAKGQAKFERVKEILGSLEPARYLSAPRHFPEAVHPEMQARLRWSCFRLCMMKTTIERRGVDYTRDRFYQPQDLLEAQWAYLHAWLALQGQGDVPVCRGYTARVIFRQAELKFILNYCSDEISPLLCKAALYAAPDHCLPPNAQPSKSAAWVHHYVHGDDAGRFGTRTRIPRTMDVGGKYARCRTSGKQSSVA</sequence>
<dbReference type="Proteomes" id="UP000054342">
    <property type="component" value="Unassembled WGS sequence"/>
</dbReference>
<organism evidence="1 2">
    <name type="scientific">Exophiala xenobiotica</name>
    <dbReference type="NCBI Taxonomy" id="348802"/>
    <lineage>
        <taxon>Eukaryota</taxon>
        <taxon>Fungi</taxon>
        <taxon>Dikarya</taxon>
        <taxon>Ascomycota</taxon>
        <taxon>Pezizomycotina</taxon>
        <taxon>Eurotiomycetes</taxon>
        <taxon>Chaetothyriomycetidae</taxon>
        <taxon>Chaetothyriales</taxon>
        <taxon>Herpotrichiellaceae</taxon>
        <taxon>Exophiala</taxon>
    </lineage>
</organism>
<proteinExistence type="predicted"/>
<dbReference type="RefSeq" id="XP_013319495.1">
    <property type="nucleotide sequence ID" value="XM_013464041.1"/>
</dbReference>
<dbReference type="HOGENOM" id="CLU_918393_0_0_1"/>
<reference evidence="1 2" key="1">
    <citation type="submission" date="2015-01" db="EMBL/GenBank/DDBJ databases">
        <title>The Genome Sequence of Exophiala xenobiotica CBS118157.</title>
        <authorList>
            <consortium name="The Broad Institute Genomics Platform"/>
            <person name="Cuomo C."/>
            <person name="de Hoog S."/>
            <person name="Gorbushina A."/>
            <person name="Stielow B."/>
            <person name="Teixiera M."/>
            <person name="Abouelleil A."/>
            <person name="Chapman S.B."/>
            <person name="Priest M."/>
            <person name="Young S.K."/>
            <person name="Wortman J."/>
            <person name="Nusbaum C."/>
            <person name="Birren B."/>
        </authorList>
    </citation>
    <scope>NUCLEOTIDE SEQUENCE [LARGE SCALE GENOMIC DNA]</scope>
    <source>
        <strain evidence="1 2">CBS 118157</strain>
    </source>
</reference>
<keyword evidence="2" id="KW-1185">Reference proteome</keyword>
<dbReference type="AlphaFoldDB" id="A0A0D2C283"/>